<proteinExistence type="predicted"/>
<feature type="non-terminal residue" evidence="1">
    <location>
        <position position="1"/>
    </location>
</feature>
<protein>
    <submittedName>
        <fullName evidence="1">Secreted salivary gland</fullName>
    </submittedName>
</protein>
<organism evidence="1">
    <name type="scientific">Alectorobius mimon</name>
    <dbReference type="NCBI Taxonomy" id="360319"/>
    <lineage>
        <taxon>Eukaryota</taxon>
        <taxon>Metazoa</taxon>
        <taxon>Ecdysozoa</taxon>
        <taxon>Arthropoda</taxon>
        <taxon>Chelicerata</taxon>
        <taxon>Arachnida</taxon>
        <taxon>Acari</taxon>
        <taxon>Parasitiformes</taxon>
        <taxon>Ixodida</taxon>
        <taxon>Ixodoidea</taxon>
        <taxon>Argasidae</taxon>
        <taxon>Ornithodorinae</taxon>
        <taxon>Alectorobius</taxon>
    </lineage>
</organism>
<name>A0A147B9X5_9ACAR</name>
<sequence length="115" mass="12867">WLDRKGSVLLIPCCRKLLPSKWLRLKLALCSFCWSSALLRIQHVHPRVNSATAFSKNVLQRNAKARDWNAAQSLAVGPGASKVSEVMSSSVFLLASMICLHLNFLHLLCSLNFVY</sequence>
<dbReference type="AlphaFoldDB" id="A0A147B9X5"/>
<accession>A0A147B9X5</accession>
<dbReference type="EMBL" id="GEIB01000269">
    <property type="protein sequence ID" value="JAR87554.1"/>
    <property type="molecule type" value="Transcribed_RNA"/>
</dbReference>
<reference evidence="1" key="1">
    <citation type="submission" date="2016-03" db="EMBL/GenBank/DDBJ databases">
        <title>Gut transcriptome analysis on engorged females of Ornithodoros mimon (Acari: Argasidae) and phylogenetic inferences of soft ticks.</title>
        <authorList>
            <person name="Landulfo G.A."/>
            <person name="Giovanni D."/>
            <person name="Carvalho E."/>
            <person name="Junqueira-de-Azevedo I."/>
            <person name="Patane J."/>
            <person name="Mendoca R."/>
            <person name="Barros-Battesti D."/>
        </authorList>
    </citation>
    <scope>NUCLEOTIDE SEQUENCE</scope>
    <source>
        <strain evidence="1">Females</strain>
        <tissue evidence="1">Gut</tissue>
    </source>
</reference>
<evidence type="ECO:0000313" key="1">
    <source>
        <dbReference type="EMBL" id="JAR87554.1"/>
    </source>
</evidence>